<dbReference type="Proteomes" id="UP000460718">
    <property type="component" value="Unassembled WGS sequence"/>
</dbReference>
<dbReference type="AlphaFoldDB" id="A0A6A3H9Q6"/>
<dbReference type="Proteomes" id="UP000488956">
    <property type="component" value="Unassembled WGS sequence"/>
</dbReference>
<evidence type="ECO:0000313" key="1">
    <source>
        <dbReference type="EMBL" id="KAE8966459.1"/>
    </source>
</evidence>
<sequence>MCPAALLHVVAVLLHRYHPFLLCYSASSSAVAPMGPFLVNHAALLVAVLLHRYRLFLSCCSASSSAISTVPRCSATGSSCATARMRPLLV</sequence>
<evidence type="ECO:0000313" key="3">
    <source>
        <dbReference type="Proteomes" id="UP000460718"/>
    </source>
</evidence>
<proteinExistence type="predicted"/>
<evidence type="ECO:0000313" key="4">
    <source>
        <dbReference type="Proteomes" id="UP000488956"/>
    </source>
</evidence>
<protein>
    <submittedName>
        <fullName evidence="1">Uncharacterized protein</fullName>
    </submittedName>
</protein>
<dbReference type="EMBL" id="QXFW01004266">
    <property type="protein sequence ID" value="KAE8966459.1"/>
    <property type="molecule type" value="Genomic_DNA"/>
</dbReference>
<name>A0A6A3H9Q6_9STRA</name>
<accession>A0A6A3H9Q6</accession>
<organism evidence="1 3">
    <name type="scientific">Phytophthora fragariae</name>
    <dbReference type="NCBI Taxonomy" id="53985"/>
    <lineage>
        <taxon>Eukaryota</taxon>
        <taxon>Sar</taxon>
        <taxon>Stramenopiles</taxon>
        <taxon>Oomycota</taxon>
        <taxon>Peronosporomycetes</taxon>
        <taxon>Peronosporales</taxon>
        <taxon>Peronosporaceae</taxon>
        <taxon>Phytophthora</taxon>
    </lineage>
</organism>
<dbReference type="EMBL" id="QXFX01002273">
    <property type="protein sequence ID" value="KAE9078749.1"/>
    <property type="molecule type" value="Genomic_DNA"/>
</dbReference>
<evidence type="ECO:0000313" key="2">
    <source>
        <dbReference type="EMBL" id="KAE9078749.1"/>
    </source>
</evidence>
<gene>
    <name evidence="2" type="ORF">PF010_g23023</name>
    <name evidence="1" type="ORF">PF011_g27928</name>
</gene>
<reference evidence="3 4" key="1">
    <citation type="submission" date="2018-09" db="EMBL/GenBank/DDBJ databases">
        <title>Genomic investigation of the strawberry pathogen Phytophthora fragariae indicates pathogenicity is determined by transcriptional variation in three key races.</title>
        <authorList>
            <person name="Adams T.M."/>
            <person name="Armitage A.D."/>
            <person name="Sobczyk M.K."/>
            <person name="Bates H.J."/>
            <person name="Dunwell J.M."/>
            <person name="Nellist C.F."/>
            <person name="Harrison R.J."/>
        </authorList>
    </citation>
    <scope>NUCLEOTIDE SEQUENCE [LARGE SCALE GENOMIC DNA]</scope>
    <source>
        <strain evidence="2 4">ONT-3</strain>
        <strain evidence="1 3">SCRP245</strain>
    </source>
</reference>
<comment type="caution">
    <text evidence="1">The sequence shown here is derived from an EMBL/GenBank/DDBJ whole genome shotgun (WGS) entry which is preliminary data.</text>
</comment>